<reference evidence="1" key="1">
    <citation type="submission" date="2019-10" db="EMBL/GenBank/DDBJ databases">
        <title>Draft genome sequence of Panacibacter sp. KCS-6.</title>
        <authorList>
            <person name="Yim K.J."/>
        </authorList>
    </citation>
    <scope>NUCLEOTIDE SEQUENCE</scope>
    <source>
        <strain evidence="1">KCS-6</strain>
    </source>
</reference>
<name>A0A8J8FAE1_9BACT</name>
<accession>A0A8J8FAE1</accession>
<evidence type="ECO:0000313" key="1">
    <source>
        <dbReference type="EMBL" id="NNV54311.1"/>
    </source>
</evidence>
<proteinExistence type="predicted"/>
<protein>
    <recommendedName>
        <fullName evidence="3">WbqC-like protein</fullName>
    </recommendedName>
</protein>
<dbReference type="InterPro" id="IPR014985">
    <property type="entry name" value="WbqC"/>
</dbReference>
<dbReference type="AlphaFoldDB" id="A0A8J8FAE1"/>
<gene>
    <name evidence="1" type="ORF">GD597_02485</name>
</gene>
<dbReference type="Proteomes" id="UP000598971">
    <property type="component" value="Unassembled WGS sequence"/>
</dbReference>
<evidence type="ECO:0000313" key="2">
    <source>
        <dbReference type="Proteomes" id="UP000598971"/>
    </source>
</evidence>
<organism evidence="1 2">
    <name type="scientific">Limnovirga soli</name>
    <dbReference type="NCBI Taxonomy" id="2656915"/>
    <lineage>
        <taxon>Bacteria</taxon>
        <taxon>Pseudomonadati</taxon>
        <taxon>Bacteroidota</taxon>
        <taxon>Chitinophagia</taxon>
        <taxon>Chitinophagales</taxon>
        <taxon>Chitinophagaceae</taxon>
        <taxon>Limnovirga</taxon>
    </lineage>
</organism>
<evidence type="ECO:0008006" key="3">
    <source>
        <dbReference type="Google" id="ProtNLM"/>
    </source>
</evidence>
<dbReference type="Pfam" id="PF08889">
    <property type="entry name" value="WbqC"/>
    <property type="match status" value="1"/>
</dbReference>
<keyword evidence="2" id="KW-1185">Reference proteome</keyword>
<dbReference type="RefSeq" id="WP_171606237.1">
    <property type="nucleotide sequence ID" value="NZ_WHPF01000002.1"/>
</dbReference>
<comment type="caution">
    <text evidence="1">The sequence shown here is derived from an EMBL/GenBank/DDBJ whole genome shotgun (WGS) entry which is preliminary data.</text>
</comment>
<sequence>MTLIIENQLFPMINWFKYSFQYSYITLYSCDEYKKMSFRNRYVVAGSNGIISLSVPVEKGRNQRTPFKEVKISYRENWQQNHWRTITSCYNRSPYFEYYQYQLEPFFTNRYDYLFEFNLAVLSWLKGILKMESQIHVINNSDENEIEAVNFTDRWLPKNFQADESPIIYPQVFIDKIGFQPNLSILDMIFNLGPSSANYMQQSTIHSRL</sequence>
<dbReference type="EMBL" id="WHPF01000002">
    <property type="protein sequence ID" value="NNV54311.1"/>
    <property type="molecule type" value="Genomic_DNA"/>
</dbReference>